<feature type="transmembrane region" description="Helical" evidence="8">
    <location>
        <begin position="97"/>
        <end position="115"/>
    </location>
</feature>
<protein>
    <submittedName>
        <fullName evidence="9">Uncharacterized protein</fullName>
    </submittedName>
</protein>
<keyword evidence="4" id="KW-0808">Transferase</keyword>
<feature type="transmembrane region" description="Helical" evidence="8">
    <location>
        <begin position="223"/>
        <end position="244"/>
    </location>
</feature>
<feature type="transmembrane region" description="Helical" evidence="8">
    <location>
        <begin position="256"/>
        <end position="276"/>
    </location>
</feature>
<dbReference type="PANTHER" id="PTHR33908">
    <property type="entry name" value="MANNOSYLTRANSFERASE YKCB-RELATED"/>
    <property type="match status" value="1"/>
</dbReference>
<feature type="transmembrane region" description="Helical" evidence="8">
    <location>
        <begin position="310"/>
        <end position="330"/>
    </location>
</feature>
<dbReference type="AlphaFoldDB" id="A0A0G0FGE6"/>
<organism evidence="9 10">
    <name type="scientific">Candidatus Roizmanbacteria bacterium GW2011_GWA2_35_8</name>
    <dbReference type="NCBI Taxonomy" id="1618479"/>
    <lineage>
        <taxon>Bacteria</taxon>
        <taxon>Candidatus Roizmaniibacteriota</taxon>
    </lineage>
</organism>
<dbReference type="PANTHER" id="PTHR33908:SF11">
    <property type="entry name" value="MEMBRANE PROTEIN"/>
    <property type="match status" value="1"/>
</dbReference>
<keyword evidence="6 8" id="KW-1133">Transmembrane helix</keyword>
<comment type="caution">
    <text evidence="9">The sequence shown here is derived from an EMBL/GenBank/DDBJ whole genome shotgun (WGS) entry which is preliminary data.</text>
</comment>
<keyword evidence="5 8" id="KW-0812">Transmembrane</keyword>
<proteinExistence type="predicted"/>
<dbReference type="InterPro" id="IPR050297">
    <property type="entry name" value="LipidA_mod_glycosyltrf_83"/>
</dbReference>
<evidence type="ECO:0000256" key="3">
    <source>
        <dbReference type="ARBA" id="ARBA00022676"/>
    </source>
</evidence>
<name>A0A0G0FGE6_9BACT</name>
<evidence type="ECO:0000256" key="1">
    <source>
        <dbReference type="ARBA" id="ARBA00004651"/>
    </source>
</evidence>
<dbReference type="Proteomes" id="UP000034536">
    <property type="component" value="Unassembled WGS sequence"/>
</dbReference>
<evidence type="ECO:0000313" key="10">
    <source>
        <dbReference type="Proteomes" id="UP000034536"/>
    </source>
</evidence>
<feature type="transmembrane region" description="Helical" evidence="8">
    <location>
        <begin position="141"/>
        <end position="161"/>
    </location>
</feature>
<dbReference type="GO" id="GO:0005886">
    <property type="term" value="C:plasma membrane"/>
    <property type="evidence" value="ECO:0007669"/>
    <property type="project" value="UniProtKB-SubCell"/>
</dbReference>
<dbReference type="GO" id="GO:0016763">
    <property type="term" value="F:pentosyltransferase activity"/>
    <property type="evidence" value="ECO:0007669"/>
    <property type="project" value="TreeGrafter"/>
</dbReference>
<evidence type="ECO:0000313" key="9">
    <source>
        <dbReference type="EMBL" id="KKP86550.1"/>
    </source>
</evidence>
<evidence type="ECO:0000256" key="7">
    <source>
        <dbReference type="ARBA" id="ARBA00023136"/>
    </source>
</evidence>
<feature type="transmembrane region" description="Helical" evidence="8">
    <location>
        <begin position="282"/>
        <end position="301"/>
    </location>
</feature>
<keyword evidence="3" id="KW-0328">Glycosyltransferase</keyword>
<gene>
    <name evidence="9" type="ORF">UR89_C0020G0006</name>
</gene>
<keyword evidence="7 8" id="KW-0472">Membrane</keyword>
<evidence type="ECO:0000256" key="8">
    <source>
        <dbReference type="SAM" id="Phobius"/>
    </source>
</evidence>
<evidence type="ECO:0000256" key="2">
    <source>
        <dbReference type="ARBA" id="ARBA00022475"/>
    </source>
</evidence>
<dbReference type="EMBL" id="LBQX01000020">
    <property type="protein sequence ID" value="KKP86550.1"/>
    <property type="molecule type" value="Genomic_DNA"/>
</dbReference>
<keyword evidence="2" id="KW-1003">Cell membrane</keyword>
<feature type="transmembrane region" description="Helical" evidence="8">
    <location>
        <begin position="73"/>
        <end position="91"/>
    </location>
</feature>
<sequence length="423" mass="50295">MFQFLFTKTPLVFLVQSFWRDEAFSYLMAKKSLLDIMISTAHDFSPPFYYFVLHFWISIFGKSEIALRSLSLIFYWATLYVAFLFLNNVFKMTLKKSFLYLLLFVINPLLVYYAFEVRMYSMFAFFSILSFYALYKKNSTLYLVSSILGVYTHYFMLLVVLGQYIFFRYKQKLVLLSFIPWMIFVLFNRSLGVQPFWISKFKLSHVITFVGNLYSGYDYGFKIVDTIMTPLSILLWIIIIFAYLKRSKNRSSQQKLFKFIAVWGLVLPFFVVVVSYLKPIFLPRYLIFAVSGLILLLIFSFERMSKFYKIFLLGLLVIMSLSFLKVEILVRRKADFRKPIREIKNLMKKDDVLLVTSELDYFTAQYYLDEDRVFIYGKNYDEIQNYIGKVLIKKEAVVNNLPVYPKRAFVLNEWGGYDVQALY</sequence>
<dbReference type="GO" id="GO:0009103">
    <property type="term" value="P:lipopolysaccharide biosynthetic process"/>
    <property type="evidence" value="ECO:0007669"/>
    <property type="project" value="UniProtKB-ARBA"/>
</dbReference>
<feature type="transmembrane region" description="Helical" evidence="8">
    <location>
        <begin position="173"/>
        <end position="191"/>
    </location>
</feature>
<evidence type="ECO:0000256" key="6">
    <source>
        <dbReference type="ARBA" id="ARBA00022989"/>
    </source>
</evidence>
<comment type="subcellular location">
    <subcellularLocation>
        <location evidence="1">Cell membrane</location>
        <topology evidence="1">Multi-pass membrane protein</topology>
    </subcellularLocation>
</comment>
<feature type="transmembrane region" description="Helical" evidence="8">
    <location>
        <begin position="44"/>
        <end position="61"/>
    </location>
</feature>
<reference evidence="9 10" key="1">
    <citation type="journal article" date="2015" name="Nature">
        <title>rRNA introns, odd ribosomes, and small enigmatic genomes across a large radiation of phyla.</title>
        <authorList>
            <person name="Brown C.T."/>
            <person name="Hug L.A."/>
            <person name="Thomas B.C."/>
            <person name="Sharon I."/>
            <person name="Castelle C.J."/>
            <person name="Singh A."/>
            <person name="Wilkins M.J."/>
            <person name="Williams K.H."/>
            <person name="Banfield J.F."/>
        </authorList>
    </citation>
    <scope>NUCLEOTIDE SEQUENCE [LARGE SCALE GENOMIC DNA]</scope>
</reference>
<evidence type="ECO:0000256" key="4">
    <source>
        <dbReference type="ARBA" id="ARBA00022679"/>
    </source>
</evidence>
<evidence type="ECO:0000256" key="5">
    <source>
        <dbReference type="ARBA" id="ARBA00022692"/>
    </source>
</evidence>
<accession>A0A0G0FGE6</accession>